<sequence>MERALPTIRIEDTDFIVDVNKMELRQKGNEQNTIPVSDMRDIGTGYVFEYDLQEKNIPSVWSNNETTTVRIANMVELDPARMAEKHRMTLDEIKGKDDFDVMVDQQAFDMRVNKGMLPTVDIAGHTFYVDLRMDMLRPKDDFLSRGIVFSDIENYFDDTTGTYTIPYDPKTKEFSEIDYESITKIPKDLIVVSFPSELKMDAIGWNRLHGYDLKDGLKELGVQMNFKAKPASWEDIYVPQKIKENLEQIQKEKAEKKNIVKPQDKPKQKGRKM</sequence>
<evidence type="ECO:0000256" key="1">
    <source>
        <dbReference type="SAM" id="MobiDB-lite"/>
    </source>
</evidence>
<organism evidence="2">
    <name type="scientific">Elizabethkingia anophelis</name>
    <dbReference type="NCBI Taxonomy" id="1117645"/>
    <lineage>
        <taxon>Bacteria</taxon>
        <taxon>Pseudomonadati</taxon>
        <taxon>Bacteroidota</taxon>
        <taxon>Flavobacteriia</taxon>
        <taxon>Flavobacteriales</taxon>
        <taxon>Weeksellaceae</taxon>
        <taxon>Elizabethkingia</taxon>
    </lineage>
</organism>
<reference evidence="2" key="7">
    <citation type="journal article" date="2017" name="Sci. Rep.">
        <title>Genomic features, phylogenetic relationships, and comparative genomics of Elizabethkingia anophelis strain EM361-97 isolated in Taiwan.</title>
        <authorList>
            <person name="Lin J.N."/>
            <person name="Lai C.H."/>
            <person name="Yang C.H."/>
            <person name="Huang Y.H."/>
            <person name="Lin H.H."/>
        </authorList>
    </citation>
    <scope>NUCLEOTIDE SEQUENCE</scope>
</reference>
<protein>
    <submittedName>
        <fullName evidence="2">Uncharacterized protein</fullName>
    </submittedName>
</protein>
<reference evidence="2" key="3">
    <citation type="journal article" date="2016" name="Genome Announc.">
        <title>Complete Genome Sequences of Four Strains from the 2015-2016 Elizabethkingia anophelis Outbreak.</title>
        <authorList>
            <person name="Nicholson A.C."/>
            <person name="Whitney A.M."/>
            <person name="Emery B.D."/>
            <person name="Bell M.E."/>
            <person name="Gartin J.T."/>
            <person name="Humrighouse B.W."/>
            <person name="Loparev V.N."/>
            <person name="Batra D."/>
            <person name="Sheth M."/>
            <person name="Rowe L.A."/>
            <person name="Juieng P."/>
            <person name="Knipe K."/>
            <person name="Gulvik C."/>
            <person name="McQuiston J.R."/>
        </authorList>
    </citation>
    <scope>NUCLEOTIDE SEQUENCE</scope>
</reference>
<dbReference type="AlphaFoldDB" id="A0A455ZCV3"/>
<proteinExistence type="predicted"/>
<dbReference type="EMBL" id="BK010590">
    <property type="protein sequence ID" value="DAC74471.1"/>
    <property type="molecule type" value="Genomic_DNA"/>
</dbReference>
<dbReference type="RefSeq" id="WP_095439127.1">
    <property type="nucleotide sequence ID" value="NZ_CP023010.2"/>
</dbReference>
<reference evidence="2" key="4">
    <citation type="journal article" date="2016" name="Sci. Rep.">
        <title>Genomic epidemiology and global diversity of the emerging bacterial pathogen Elizabethkingia anophelis.</title>
        <authorList>
            <person name="Breurec S."/>
            <person name="Criscuolo A."/>
            <person name="Diancourt L."/>
            <person name="Rendueles O."/>
            <person name="Vandenbogaert M."/>
            <person name="Passet V."/>
            <person name="Caro V."/>
            <person name="Rocha E.P."/>
            <person name="Touchon M."/>
            <person name="Brisse S."/>
        </authorList>
    </citation>
    <scope>NUCLEOTIDE SEQUENCE</scope>
</reference>
<reference evidence="2" key="6">
    <citation type="journal article" date="2017" name="Nat. Commun.">
        <title>Evolutionary dynamics and genomic features of the Elizabethkingia anophelis 2015 to 2016 Wisconsin outbreak strain.</title>
        <authorList>
            <person name="Perrin A."/>
            <person name="Larsonneur E."/>
            <person name="Nicholson A.C."/>
            <person name="Edwards D.J."/>
            <person name="Gundlach K.M."/>
            <person name="Whitney A.M."/>
            <person name="Gulvik C.A."/>
            <person name="Bell M.E."/>
            <person name="Rendueles O."/>
            <person name="Cury J."/>
            <person name="Hugon P."/>
            <person name="Clermont D."/>
            <person name="Enouf V."/>
            <person name="Loparev V."/>
            <person name="Juieng P."/>
            <person name="Monson T."/>
            <person name="Warshauer D."/>
            <person name="Elbadawi L.I."/>
            <person name="Walters M.S."/>
            <person name="Crist M.B."/>
            <person name="Noble-Wang J."/>
            <person name="Borlaug G."/>
            <person name="Rocha E.P.C."/>
            <person name="Criscuolo A."/>
            <person name="Touchon M."/>
            <person name="Davis J.P."/>
            <person name="Holt K.E."/>
            <person name="McQuiston J.R."/>
            <person name="Brisse S."/>
        </authorList>
    </citation>
    <scope>NUCLEOTIDE SEQUENCE</scope>
</reference>
<name>A0A455ZCV3_9FLAO</name>
<accession>A0A455ZCV3</accession>
<reference evidence="2" key="8">
    <citation type="journal article" date="2018" name="J. ISSAAS">
        <title>In Silico Identification of Three Types of Integrative and Conjugative Elements (ICEs) in Elizabethkingia anophelis Strains Isolated from Around the World.</title>
        <authorList>
            <person name="Xu J."/>
            <person name="Pei D."/>
            <person name="Nicholson A."/>
            <person name="Lan Y."/>
            <person name="Xia Q."/>
        </authorList>
    </citation>
    <scope>NUCLEOTIDE SEQUENCE</scope>
</reference>
<feature type="compositionally biased region" description="Basic and acidic residues" evidence="1">
    <location>
        <begin position="252"/>
        <end position="267"/>
    </location>
</feature>
<evidence type="ECO:0000313" key="2">
    <source>
        <dbReference type="EMBL" id="DAC74471.1"/>
    </source>
</evidence>
<feature type="region of interest" description="Disordered" evidence="1">
    <location>
        <begin position="252"/>
        <end position="273"/>
    </location>
</feature>
<reference evidence="2" key="5">
    <citation type="journal article" date="2017" name="Genome Announc.">
        <title>Complete Circularized Genome Sequences of Four Strains of Elizabethkingia anophelis, Including Two Novel Strains Isolated from Wild-Caught Anopheles sinensis.</title>
        <authorList>
            <person name="Pei D."/>
            <person name="Nicholson A.C."/>
            <person name="Jiang J."/>
            <person name="Chen H."/>
            <person name="Whitney A.M."/>
            <person name="Villarma A."/>
            <person name="Bell M."/>
            <person name="Humrighouse B."/>
            <person name="Rowe L.A."/>
            <person name="Sheth M."/>
            <person name="Batra D."/>
            <person name="Juieng P."/>
            <person name="Loparev V.N."/>
            <person name="McQuiston J.R."/>
            <person name="Lan Y."/>
            <person name="Ma Y."/>
            <person name="Xu J."/>
        </authorList>
    </citation>
    <scope>NUCLEOTIDE SEQUENCE</scope>
</reference>
<reference evidence="2" key="1">
    <citation type="journal article" date="2014" name="Genome Biol. Evol.">
        <title>Comparative genomic analysis of malaria mosquito vector-associated novel pathogen Elizabethkingia anophelis.</title>
        <authorList>
            <person name="Teo J."/>
            <person name="Tan S.Y."/>
            <person name="Liu Y."/>
            <person name="Tay M."/>
            <person name="Ding Y."/>
            <person name="Li Y."/>
            <person name="Kjelleberg S."/>
            <person name="Givskov M."/>
            <person name="Lin R.T."/>
            <person name="Yang L."/>
        </authorList>
    </citation>
    <scope>NUCLEOTIDE SEQUENCE</scope>
</reference>
<reference evidence="2" key="2">
    <citation type="journal article" date="2014" name="PLoS ONE">
        <title>Insights from the genome annotation of Elizabethkingia anophelis from the malaria vector Anopheles gambiae.</title>
        <authorList>
            <person name="Kukutla P."/>
            <person name="Lindberg B.G."/>
            <person name="Pei D."/>
            <person name="Rayl M."/>
            <person name="Yu W."/>
            <person name="Steritz M."/>
            <person name="Faye I."/>
            <person name="Xu J."/>
        </authorList>
    </citation>
    <scope>NUCLEOTIDE SEQUENCE</scope>
</reference>